<dbReference type="AlphaFoldDB" id="A0A7S0KEQ4"/>
<reference evidence="1" key="1">
    <citation type="submission" date="2021-01" db="EMBL/GenBank/DDBJ databases">
        <authorList>
            <person name="Corre E."/>
            <person name="Pelletier E."/>
            <person name="Niang G."/>
            <person name="Scheremetjew M."/>
            <person name="Finn R."/>
            <person name="Kale V."/>
            <person name="Holt S."/>
            <person name="Cochrane G."/>
            <person name="Meng A."/>
            <person name="Brown T."/>
            <person name="Cohen L."/>
        </authorList>
    </citation>
    <scope>NUCLEOTIDE SEQUENCE</scope>
    <source>
        <strain evidence="1">Clade-D-RCC2572</strain>
    </source>
</reference>
<name>A0A7S0KEQ4_9CHLO</name>
<proteinExistence type="predicted"/>
<evidence type="ECO:0000313" key="1">
    <source>
        <dbReference type="EMBL" id="CAD8577662.1"/>
    </source>
</evidence>
<gene>
    <name evidence="1" type="ORF">OMED0929_LOCUS1317</name>
</gene>
<dbReference type="EMBL" id="HBEW01001551">
    <property type="protein sequence ID" value="CAD8577662.1"/>
    <property type="molecule type" value="Transcribed_RNA"/>
</dbReference>
<sequence length="184" mass="20747">MSPTIPLHPTQSTISKVDAQVRTVVADDEQRAARKAQMFHFLTAAFKNFYQNTMVSGNEPLVHGDINQFATEMTAFDALFIQSRAFHVVQPLPADECNETIHYSCSCAGTKYEHGYQFQRKCKHVYCEGIANEKIEYNYRLNLLEGRRQAGRQAHMPPALVRQPVNDLVRMGLPVGFTANGVNN</sequence>
<organism evidence="1">
    <name type="scientific">Ostreococcus mediterraneus</name>
    <dbReference type="NCBI Taxonomy" id="1486918"/>
    <lineage>
        <taxon>Eukaryota</taxon>
        <taxon>Viridiplantae</taxon>
        <taxon>Chlorophyta</taxon>
        <taxon>Mamiellophyceae</taxon>
        <taxon>Mamiellales</taxon>
        <taxon>Bathycoccaceae</taxon>
        <taxon>Ostreococcus</taxon>
    </lineage>
</organism>
<accession>A0A7S0KEQ4</accession>
<protein>
    <submittedName>
        <fullName evidence="1">Uncharacterized protein</fullName>
    </submittedName>
</protein>